<keyword evidence="2" id="KW-1185">Reference proteome</keyword>
<dbReference type="Pfam" id="PF12078">
    <property type="entry name" value="DUF3557"/>
    <property type="match status" value="1"/>
</dbReference>
<proteinExistence type="predicted"/>
<protein>
    <submittedName>
        <fullName evidence="1">Uncharacterized protein</fullName>
    </submittedName>
</protein>
<dbReference type="PANTHER" id="PTHR31379">
    <property type="entry name" value="F-BOX C PROTEIN-RELATED-RELATED"/>
    <property type="match status" value="1"/>
</dbReference>
<dbReference type="InParanoid" id="E3N1F8"/>
<evidence type="ECO:0000313" key="1">
    <source>
        <dbReference type="EMBL" id="EFO83319.1"/>
    </source>
</evidence>
<dbReference type="KEGG" id="crq:GCK72_004365"/>
<reference evidence="1" key="1">
    <citation type="submission" date="2007-07" db="EMBL/GenBank/DDBJ databases">
        <title>PCAP assembly of the Caenorhabditis remanei genome.</title>
        <authorList>
            <consortium name="The Caenorhabditis remanei Sequencing Consortium"/>
            <person name="Wilson R.K."/>
        </authorList>
    </citation>
    <scope>NUCLEOTIDE SEQUENCE [LARGE SCALE GENOMIC DNA]</scope>
    <source>
        <strain evidence="1">PB4641</strain>
    </source>
</reference>
<gene>
    <name evidence="1" type="ORF">CRE_13597</name>
</gene>
<dbReference type="GeneID" id="9826982"/>
<dbReference type="Proteomes" id="UP000008281">
    <property type="component" value="Unassembled WGS sequence"/>
</dbReference>
<dbReference type="EMBL" id="DS268508">
    <property type="protein sequence ID" value="EFO83319.1"/>
    <property type="molecule type" value="Genomic_DNA"/>
</dbReference>
<name>E3N1F8_CAERE</name>
<dbReference type="FunCoup" id="E3N1F8">
    <property type="interactions" value="1246"/>
</dbReference>
<dbReference type="CTD" id="9826982"/>
<dbReference type="PANTHER" id="PTHR31379:SF1">
    <property type="entry name" value="F-BOX C PROTEIN-RELATED"/>
    <property type="match status" value="1"/>
</dbReference>
<sequence length="456" mass="52617">MPVIPVQYESLKAILPYMDPNTRFQIYLRIPSISSLENRIPLKIENLAFSLIDTKVNEVSYKLGVYRDYGRNETPPAALLINQGGGASEDINQYGVTIYPGKNNVLPGDIDLRRHVLPNNPANTEGQERHLVRELRVYKLLLAERLNQEYIEDEETRNAVVDGPLNAFMETSLRELTLNASVEFIQNWIQLLRDRLSAFTNRRNNQNRPYTPWIQLSVYSPKRITIQRVAYNKYLYEATKAVHTKLFGNRGSNISVKNLIIDLPDQILRFPAATILKIENLEVAFWNSFKFERLKEIIHPSSFPIQQLKVSSTTADFPHTIAREGKILIINNDTTEIASWTPILQNLTNEIVLLENENTLNPPNDYVDLVEDWLERARPVGTTFYMGIKNEETVKQCLSTLKQRQEVLGSSEKQVQLRINALLVLKVSYEMVQRRLLRDDLPEWWLSLRVVRGSSE</sequence>
<dbReference type="RefSeq" id="XP_003097829.2">
    <property type="nucleotide sequence ID" value="XM_003097781.2"/>
</dbReference>
<dbReference type="InterPro" id="IPR021942">
    <property type="entry name" value="DUF3557"/>
</dbReference>
<dbReference type="HOGENOM" id="CLU_042576_0_1_1"/>
<dbReference type="AlphaFoldDB" id="E3N1F8"/>
<accession>E3N1F8</accession>
<evidence type="ECO:0000313" key="2">
    <source>
        <dbReference type="Proteomes" id="UP000008281"/>
    </source>
</evidence>
<organism evidence="2">
    <name type="scientific">Caenorhabditis remanei</name>
    <name type="common">Caenorhabditis vulgaris</name>
    <dbReference type="NCBI Taxonomy" id="31234"/>
    <lineage>
        <taxon>Eukaryota</taxon>
        <taxon>Metazoa</taxon>
        <taxon>Ecdysozoa</taxon>
        <taxon>Nematoda</taxon>
        <taxon>Chromadorea</taxon>
        <taxon>Rhabditida</taxon>
        <taxon>Rhabditina</taxon>
        <taxon>Rhabditomorpha</taxon>
        <taxon>Rhabditoidea</taxon>
        <taxon>Rhabditidae</taxon>
        <taxon>Peloderinae</taxon>
        <taxon>Caenorhabditis</taxon>
    </lineage>
</organism>